<reference evidence="4 5" key="1">
    <citation type="submission" date="2021-05" db="EMBL/GenBank/DDBJ databases">
        <title>Kineosporia and Streptomyces sp. nov. two new marine actinobacteria isolated from Coral.</title>
        <authorList>
            <person name="Buangrab K."/>
            <person name="Sutthacheep M."/>
            <person name="Yeemin T."/>
            <person name="Harunari E."/>
            <person name="Igarashi Y."/>
            <person name="Kanchanasin P."/>
            <person name="Tanasupawat S."/>
            <person name="Phongsopitanun W."/>
        </authorList>
    </citation>
    <scope>NUCLEOTIDE SEQUENCE [LARGE SCALE GENOMIC DNA]</scope>
    <source>
        <strain evidence="4 5">J2-2</strain>
    </source>
</reference>
<gene>
    <name evidence="4" type="ORF">KIH74_20575</name>
</gene>
<name>A0ABS5TJS3_9ACTN</name>
<keyword evidence="2" id="KW-0560">Oxidoreductase</keyword>
<comment type="similarity">
    <text evidence="1">Belongs to the aldehyde dehydrogenase family.</text>
</comment>
<proteinExistence type="inferred from homology"/>
<dbReference type="Proteomes" id="UP001197247">
    <property type="component" value="Unassembled WGS sequence"/>
</dbReference>
<evidence type="ECO:0000256" key="2">
    <source>
        <dbReference type="ARBA" id="ARBA00023002"/>
    </source>
</evidence>
<feature type="domain" description="Aldehyde dehydrogenase" evidence="3">
    <location>
        <begin position="173"/>
        <end position="341"/>
    </location>
</feature>
<dbReference type="InterPro" id="IPR015590">
    <property type="entry name" value="Aldehyde_DH_dom"/>
</dbReference>
<dbReference type="PANTHER" id="PTHR42804:SF1">
    <property type="entry name" value="ALDEHYDE DEHYDROGENASE-RELATED"/>
    <property type="match status" value="1"/>
</dbReference>
<dbReference type="InterPro" id="IPR016162">
    <property type="entry name" value="Ald_DH_N"/>
</dbReference>
<evidence type="ECO:0000313" key="4">
    <source>
        <dbReference type="EMBL" id="MBT0771345.1"/>
    </source>
</evidence>
<dbReference type="PANTHER" id="PTHR42804">
    <property type="entry name" value="ALDEHYDE DEHYDROGENASE"/>
    <property type="match status" value="1"/>
</dbReference>
<dbReference type="Gene3D" id="3.40.309.10">
    <property type="entry name" value="Aldehyde Dehydrogenase, Chain A, domain 2"/>
    <property type="match status" value="1"/>
</dbReference>
<dbReference type="InterPro" id="IPR016161">
    <property type="entry name" value="Ald_DH/histidinol_DH"/>
</dbReference>
<organism evidence="4 5">
    <name type="scientific">Kineosporia corallincola</name>
    <dbReference type="NCBI Taxonomy" id="2835133"/>
    <lineage>
        <taxon>Bacteria</taxon>
        <taxon>Bacillati</taxon>
        <taxon>Actinomycetota</taxon>
        <taxon>Actinomycetes</taxon>
        <taxon>Kineosporiales</taxon>
        <taxon>Kineosporiaceae</taxon>
        <taxon>Kineosporia</taxon>
    </lineage>
</organism>
<protein>
    <submittedName>
        <fullName evidence="4">Aldehyde dehydrogenase</fullName>
    </submittedName>
</protein>
<dbReference type="SUPFAM" id="SSF53720">
    <property type="entry name" value="ALDH-like"/>
    <property type="match status" value="1"/>
</dbReference>
<comment type="caution">
    <text evidence="4">The sequence shown here is derived from an EMBL/GenBank/DDBJ whole genome shotgun (WGS) entry which is preliminary data.</text>
</comment>
<evidence type="ECO:0000256" key="1">
    <source>
        <dbReference type="ARBA" id="ARBA00009986"/>
    </source>
</evidence>
<dbReference type="Gene3D" id="3.40.605.10">
    <property type="entry name" value="Aldehyde Dehydrogenase, Chain A, domain 1"/>
    <property type="match status" value="1"/>
</dbReference>
<dbReference type="InterPro" id="IPR016163">
    <property type="entry name" value="Ald_DH_C"/>
</dbReference>
<evidence type="ECO:0000313" key="5">
    <source>
        <dbReference type="Proteomes" id="UP001197247"/>
    </source>
</evidence>
<sequence length="574" mass="61113">MHRRFSAVDSALADLDRGTEVWGRTSLPARRLLLARVHALTATYAQDWVRACAGIKGLATDSPLVGEEWMSGPYATLNGLAALIDSLRALQAGRSPVEGHRFGTAPGGRVTVRVLPHDPVDRVVLGGYTADVWMPPGVTEQDVRDRAGRAQRETGRTGGVGAVLGAGNISSIPVLDALHELFTANRVVLVKLNPVTDPLLGVFQAIFRPLTELGVMRIVTGDAEVGDYLVKHPLVGHVHITGSRHTHDAIVFGPGPEGAARRQAGTPLLEKPITSELGGVSPAIVLPGRWSRADLRYQAENLAGQKLHNNGYNCVAAQVVVISSDWAQKNQFLAELRRALAAAPERVAYYPGSDRRMEAFRTAGPETGTQVETLAGGRVLLGPMDASGDPADLEDLFTTEVFGPGLTVVTLPGLGRDFLTAAVTLANDSLSGTLGACLIVHPASRRELGADFDTEVARLRYGCIGINVWIGVAFQLPNVPWGAFPGNELADVGSGIGTVHNALLLEQPERTVIRGPFRPAPRSLLSGELALTPPRPPWFVGNRTAHTTGAALTAFAARPGWDRLPRILFSALRG</sequence>
<dbReference type="Pfam" id="PF00171">
    <property type="entry name" value="Aldedh"/>
    <property type="match status" value="1"/>
</dbReference>
<keyword evidence="5" id="KW-1185">Reference proteome</keyword>
<accession>A0ABS5TJS3</accession>
<evidence type="ECO:0000259" key="3">
    <source>
        <dbReference type="Pfam" id="PF00171"/>
    </source>
</evidence>
<dbReference type="EMBL" id="JAHBAY010000008">
    <property type="protein sequence ID" value="MBT0771345.1"/>
    <property type="molecule type" value="Genomic_DNA"/>
</dbReference>